<organism evidence="2 3">
    <name type="scientific">Zhouia spongiae</name>
    <dbReference type="NCBI Taxonomy" id="2202721"/>
    <lineage>
        <taxon>Bacteria</taxon>
        <taxon>Pseudomonadati</taxon>
        <taxon>Bacteroidota</taxon>
        <taxon>Flavobacteriia</taxon>
        <taxon>Flavobacteriales</taxon>
        <taxon>Flavobacteriaceae</taxon>
        <taxon>Zhouia</taxon>
    </lineage>
</organism>
<sequence>MFKTDLREKYKTLRSLLSTDDIDSFSINIANNVLKLPVWDKTYYHIFLTIEEQKEIDTSFLLSILHGKDKEVVISKSNFNDYTLSHYLLTENTRLKKNRYNIPEPVDGLEVPVKKIDVVFIPLLAFDKKGNRVGYGKGFYDKFLSECKEDTVKIGLSFFEPDDLIEDTNENDIQIDYCITPENIYSFR</sequence>
<dbReference type="InterPro" id="IPR002698">
    <property type="entry name" value="FTHF_cligase"/>
</dbReference>
<keyword evidence="2" id="KW-0436">Ligase</keyword>
<comment type="catalytic activity">
    <reaction evidence="1">
        <text>(6S)-5-formyl-5,6,7,8-tetrahydrofolate + ATP = (6R)-5,10-methenyltetrahydrofolate + ADP + phosphate</text>
        <dbReference type="Rhea" id="RHEA:10488"/>
        <dbReference type="ChEBI" id="CHEBI:30616"/>
        <dbReference type="ChEBI" id="CHEBI:43474"/>
        <dbReference type="ChEBI" id="CHEBI:57455"/>
        <dbReference type="ChEBI" id="CHEBI:57457"/>
        <dbReference type="ChEBI" id="CHEBI:456216"/>
        <dbReference type="EC" id="6.3.3.2"/>
    </reaction>
</comment>
<dbReference type="RefSeq" id="WP_242938811.1">
    <property type="nucleotide sequence ID" value="NZ_CP094326.1"/>
</dbReference>
<keyword evidence="1" id="KW-0460">Magnesium</keyword>
<dbReference type="PANTHER" id="PTHR23407">
    <property type="entry name" value="ATPASE INHIBITOR/5-FORMYLTETRAHYDROFOLATE CYCLO-LIGASE"/>
    <property type="match status" value="1"/>
</dbReference>
<dbReference type="PIRSF" id="PIRSF006806">
    <property type="entry name" value="FTHF_cligase"/>
    <property type="match status" value="1"/>
</dbReference>
<protein>
    <recommendedName>
        <fullName evidence="1">5-formyltetrahydrofolate cyclo-ligase</fullName>
        <ecNumber evidence="1">6.3.3.2</ecNumber>
    </recommendedName>
</protein>
<reference evidence="2 3" key="1">
    <citation type="journal article" date="2018" name="Int. J. Syst. Evol. Microbiol.">
        <title>Zhouia spongiae sp. nov., isolated from a marine sponge.</title>
        <authorList>
            <person name="Zhuang L."/>
            <person name="Lin B."/>
            <person name="Qin F."/>
            <person name="Luo L."/>
        </authorList>
    </citation>
    <scope>NUCLEOTIDE SEQUENCE [LARGE SCALE GENOMIC DNA]</scope>
    <source>
        <strain evidence="2 3">HN-Y44</strain>
    </source>
</reference>
<proteinExistence type="inferred from homology"/>
<evidence type="ECO:0000256" key="1">
    <source>
        <dbReference type="RuleBase" id="RU361279"/>
    </source>
</evidence>
<dbReference type="Pfam" id="PF01812">
    <property type="entry name" value="5-FTHF_cyc-lig"/>
    <property type="match status" value="1"/>
</dbReference>
<dbReference type="InterPro" id="IPR037171">
    <property type="entry name" value="NagB/RpiA_transferase-like"/>
</dbReference>
<gene>
    <name evidence="2" type="ORF">MQE36_03730</name>
</gene>
<evidence type="ECO:0000313" key="2">
    <source>
        <dbReference type="EMBL" id="UNZ00453.1"/>
    </source>
</evidence>
<accession>A0ABY3YRK3</accession>
<name>A0ABY3YRK3_9FLAO</name>
<dbReference type="EMBL" id="CP094326">
    <property type="protein sequence ID" value="UNZ00453.1"/>
    <property type="molecule type" value="Genomic_DNA"/>
</dbReference>
<keyword evidence="1" id="KW-0479">Metal-binding</keyword>
<dbReference type="GO" id="GO:0030272">
    <property type="term" value="F:5-formyltetrahydrofolate cyclo-ligase activity"/>
    <property type="evidence" value="ECO:0007669"/>
    <property type="project" value="UniProtKB-EC"/>
</dbReference>
<keyword evidence="3" id="KW-1185">Reference proteome</keyword>
<dbReference type="SUPFAM" id="SSF100950">
    <property type="entry name" value="NagB/RpiA/CoA transferase-like"/>
    <property type="match status" value="1"/>
</dbReference>
<evidence type="ECO:0000313" key="3">
    <source>
        <dbReference type="Proteomes" id="UP000829476"/>
    </source>
</evidence>
<keyword evidence="1" id="KW-0547">Nucleotide-binding</keyword>
<dbReference type="Gene3D" id="3.40.50.10420">
    <property type="entry name" value="NagB/RpiA/CoA transferase-like"/>
    <property type="match status" value="1"/>
</dbReference>
<comment type="cofactor">
    <cofactor evidence="1">
        <name>Mg(2+)</name>
        <dbReference type="ChEBI" id="CHEBI:18420"/>
    </cofactor>
</comment>
<dbReference type="InterPro" id="IPR024185">
    <property type="entry name" value="FTHF_cligase-like_sf"/>
</dbReference>
<keyword evidence="1" id="KW-0067">ATP-binding</keyword>
<dbReference type="PANTHER" id="PTHR23407:SF11">
    <property type="entry name" value="CHROMOSOME UNDETERMINED SCAFFOLD_24, WHOLE GENOME SHOTGUN SEQUENCE"/>
    <property type="match status" value="1"/>
</dbReference>
<comment type="similarity">
    <text evidence="1">Belongs to the 5-formyltetrahydrofolate cyclo-ligase family.</text>
</comment>
<dbReference type="Proteomes" id="UP000829476">
    <property type="component" value="Chromosome"/>
</dbReference>
<dbReference type="NCBIfam" id="TIGR02727">
    <property type="entry name" value="MTHFS_bact"/>
    <property type="match status" value="1"/>
</dbReference>
<dbReference type="EC" id="6.3.3.2" evidence="1"/>